<dbReference type="EMBL" id="MN033802">
    <property type="protein sequence ID" value="QDH88039.1"/>
    <property type="molecule type" value="Genomic_RNA"/>
</dbReference>
<protein>
    <submittedName>
        <fullName evidence="1">Uncharacterized protein</fullName>
    </submittedName>
</protein>
<name>A0A514D376_9VIRU</name>
<reference evidence="1" key="1">
    <citation type="submission" date="2019-05" db="EMBL/GenBank/DDBJ databases">
        <title>Metatranscriptomic reconstruction reveals RNA viruses with the potential to shape carbon cycling in soil.</title>
        <authorList>
            <person name="Starr E.P."/>
            <person name="Nuccio E."/>
            <person name="Pett-Ridge J."/>
            <person name="Banfield J.F."/>
            <person name="Firestone M.K."/>
        </authorList>
    </citation>
    <scope>NUCLEOTIDE SEQUENCE</scope>
    <source>
        <strain evidence="1">H2_Bulk_Litter_11_229</strain>
    </source>
</reference>
<proteinExistence type="predicted"/>
<accession>A0A514D376</accession>
<gene>
    <name evidence="1" type="ORF">H2BulkLitter11229_000003</name>
</gene>
<sequence length="121" mass="13135">MFSDPQSVTIGTVTTSLPRIQDDGLASLYSSPNGLIRLRISHQVNNKTGQIQHLFRLEQDVVATDPFAATGAPQVKKTLSMWFVIDQPPFGFSATDYTNMSAAIQSMLTGGVIAKLIGQEH</sequence>
<evidence type="ECO:0000313" key="1">
    <source>
        <dbReference type="EMBL" id="QDH88039.1"/>
    </source>
</evidence>
<dbReference type="Gene3D" id="2.40.160.220">
    <property type="match status" value="1"/>
</dbReference>
<organism evidence="1">
    <name type="scientific">Leviviridae sp</name>
    <dbReference type="NCBI Taxonomy" id="2027243"/>
    <lineage>
        <taxon>Viruses</taxon>
        <taxon>Riboviria</taxon>
        <taxon>Orthornavirae</taxon>
        <taxon>Lenarviricota</taxon>
        <taxon>Leviviricetes</taxon>
        <taxon>Norzivirales</taxon>
        <taxon>Fiersviridae</taxon>
    </lineage>
</organism>